<dbReference type="EMBL" id="PDUD01000034">
    <property type="protein sequence ID" value="PHN03120.1"/>
    <property type="molecule type" value="Genomic_DNA"/>
</dbReference>
<dbReference type="AlphaFoldDB" id="A0A2D0N401"/>
<sequence length="242" mass="28052">MLRKSVRIIVLLVLLALIGNPYTVIFLRQSWYDILHPNPTVIQNSEIDQILKRWKMVAFSDLPAAYIKATESDLPKYRKMLSSARYYQIPNTDLFQKIAGDFRIRDFVSRDWVYWKAVYGLEEEVFWLTDVRMLKKLVALQEILRQTGNRPDAFRIRYAHRDPRLNREVNGVGNSRHILGQAVDLVIGDVDGNGRYTGADKAIVLKILEEKVIRDAGGVGRYPGSRTVHFDTRGYRARWDAQ</sequence>
<organism evidence="1 2">
    <name type="scientific">Flavilitoribacter nigricans (strain ATCC 23147 / DSM 23189 / NBRC 102662 / NCIMB 1420 / SS-2)</name>
    <name type="common">Lewinella nigricans</name>
    <dbReference type="NCBI Taxonomy" id="1122177"/>
    <lineage>
        <taxon>Bacteria</taxon>
        <taxon>Pseudomonadati</taxon>
        <taxon>Bacteroidota</taxon>
        <taxon>Saprospiria</taxon>
        <taxon>Saprospirales</taxon>
        <taxon>Lewinellaceae</taxon>
        <taxon>Flavilitoribacter</taxon>
    </lineage>
</organism>
<dbReference type="SUPFAM" id="SSF55166">
    <property type="entry name" value="Hedgehog/DD-peptidase"/>
    <property type="match status" value="1"/>
</dbReference>
<dbReference type="RefSeq" id="WP_099153560.1">
    <property type="nucleotide sequence ID" value="NZ_PDUD01000034.1"/>
</dbReference>
<gene>
    <name evidence="1" type="ORF">CRP01_29000</name>
</gene>
<dbReference type="Proteomes" id="UP000223913">
    <property type="component" value="Unassembled WGS sequence"/>
</dbReference>
<protein>
    <submittedName>
        <fullName evidence="1">Uncharacterized protein</fullName>
    </submittedName>
</protein>
<comment type="caution">
    <text evidence="1">The sequence shown here is derived from an EMBL/GenBank/DDBJ whole genome shotgun (WGS) entry which is preliminary data.</text>
</comment>
<name>A0A2D0N401_FLAN2</name>
<dbReference type="Gene3D" id="3.30.1380.10">
    <property type="match status" value="1"/>
</dbReference>
<keyword evidence="2" id="KW-1185">Reference proteome</keyword>
<evidence type="ECO:0000313" key="1">
    <source>
        <dbReference type="EMBL" id="PHN03120.1"/>
    </source>
</evidence>
<proteinExistence type="predicted"/>
<evidence type="ECO:0000313" key="2">
    <source>
        <dbReference type="Proteomes" id="UP000223913"/>
    </source>
</evidence>
<dbReference type="OrthoDB" id="1494639at2"/>
<reference evidence="1 2" key="1">
    <citation type="submission" date="2017-10" db="EMBL/GenBank/DDBJ databases">
        <title>The draft genome sequence of Lewinella nigricans NBRC 102662.</title>
        <authorList>
            <person name="Wang K."/>
        </authorList>
    </citation>
    <scope>NUCLEOTIDE SEQUENCE [LARGE SCALE GENOMIC DNA]</scope>
    <source>
        <strain evidence="1 2">NBRC 102662</strain>
    </source>
</reference>
<dbReference type="InterPro" id="IPR009045">
    <property type="entry name" value="Zn_M74/Hedgehog-like"/>
</dbReference>
<accession>A0A2D0N401</accession>